<accession>A0A1I8BFN3</accession>
<dbReference type="Proteomes" id="UP000095281">
    <property type="component" value="Unplaced"/>
</dbReference>
<dbReference type="AlphaFoldDB" id="A0A1I8BFN3"/>
<evidence type="ECO:0000256" key="1">
    <source>
        <dbReference type="SAM" id="SignalP"/>
    </source>
</evidence>
<dbReference type="WBParaSite" id="MhA1_Contig2187.frz3.gene3">
    <property type="protein sequence ID" value="MhA1_Contig2187.frz3.gene3"/>
    <property type="gene ID" value="MhA1_Contig2187.frz3.gene3"/>
</dbReference>
<evidence type="ECO:0000313" key="2">
    <source>
        <dbReference type="Proteomes" id="UP000095281"/>
    </source>
</evidence>
<reference evidence="3" key="1">
    <citation type="submission" date="2016-11" db="UniProtKB">
        <authorList>
            <consortium name="WormBaseParasite"/>
        </authorList>
    </citation>
    <scope>IDENTIFICATION</scope>
</reference>
<feature type="chain" id="PRO_5009315767" evidence="1">
    <location>
        <begin position="21"/>
        <end position="155"/>
    </location>
</feature>
<protein>
    <submittedName>
        <fullName evidence="3">Uncharacterized protein</fullName>
    </submittedName>
</protein>
<organism evidence="2 3">
    <name type="scientific">Meloidogyne hapla</name>
    <name type="common">Root-knot nematode worm</name>
    <dbReference type="NCBI Taxonomy" id="6305"/>
    <lineage>
        <taxon>Eukaryota</taxon>
        <taxon>Metazoa</taxon>
        <taxon>Ecdysozoa</taxon>
        <taxon>Nematoda</taxon>
        <taxon>Chromadorea</taxon>
        <taxon>Rhabditida</taxon>
        <taxon>Tylenchina</taxon>
        <taxon>Tylenchomorpha</taxon>
        <taxon>Tylenchoidea</taxon>
        <taxon>Meloidogynidae</taxon>
        <taxon>Meloidogyninae</taxon>
        <taxon>Meloidogyne</taxon>
    </lineage>
</organism>
<keyword evidence="1" id="KW-0732">Signal</keyword>
<evidence type="ECO:0000313" key="3">
    <source>
        <dbReference type="WBParaSite" id="MhA1_Contig2187.frz3.gene3"/>
    </source>
</evidence>
<proteinExistence type="predicted"/>
<feature type="signal peptide" evidence="1">
    <location>
        <begin position="1"/>
        <end position="20"/>
    </location>
</feature>
<name>A0A1I8BFN3_MELHA</name>
<sequence length="155" mass="17502">MFSFFYGIFAVFLFFGNVRLEVVEDSTTTRSTATTVHQVKSATVGTGQLMSGQKGNDSSTSSSTTRSLAFMNSPNFRHVFIIFKNFLKKYSQIVQFSTINYKQLLSNSLSGIKVRVGHIGAINVMPKAEQILEICRKELWKEGVLNEDFDIEFVY</sequence>
<keyword evidence="2" id="KW-1185">Reference proteome</keyword>